<proteinExistence type="predicted"/>
<name>A0A2P1JWG7_9CAUD</name>
<feature type="region of interest" description="Disordered" evidence="1">
    <location>
        <begin position="1"/>
        <end position="20"/>
    </location>
</feature>
<gene>
    <name evidence="2" type="primary">26</name>
    <name evidence="2" type="ORF">SEA_BATTERYCK_26</name>
</gene>
<dbReference type="EMBL" id="MG962363">
    <property type="protein sequence ID" value="AVO24683.1"/>
    <property type="molecule type" value="Genomic_DNA"/>
</dbReference>
<evidence type="ECO:0000256" key="1">
    <source>
        <dbReference type="SAM" id="MobiDB-lite"/>
    </source>
</evidence>
<evidence type="ECO:0000313" key="3">
    <source>
        <dbReference type="Proteomes" id="UP000242028"/>
    </source>
</evidence>
<accession>A0A2P1JWG7</accession>
<dbReference type="Proteomes" id="UP000242028">
    <property type="component" value="Segment"/>
</dbReference>
<sequence length="127" mass="14197">MSGGNDPPRKEEMTTIARTRTPEEIARNYEMHMGFLKDSVEELNELLGLTDAEHKATIGYIGNARMGRDGWDYSDCRWSVFLPHPGRVGKDDDVIGGWREGSFEGVMAARRDLKTLITGVKLAKQIG</sequence>
<protein>
    <submittedName>
        <fullName evidence="2">Uncharacterized protein</fullName>
    </submittedName>
</protein>
<reference evidence="2 3" key="1">
    <citation type="submission" date="2018-02" db="EMBL/GenBank/DDBJ databases">
        <authorList>
            <person name="Washington J.M."/>
            <person name="Elliott A."/>
            <person name="Henley J."/>
            <person name="Beard E."/>
            <person name="Fraser M."/>
            <person name="Gabriele J."/>
            <person name="Murillo T."/>
            <person name="Campbell R."/>
            <person name="Walker D."/>
            <person name="Park P.J."/>
            <person name="Garlena R.A."/>
            <person name="Russell D.A."/>
            <person name="Pope W.H."/>
            <person name="Jacobs-Sera D."/>
            <person name="Hendrix R.W."/>
            <person name="Hatfull G.F."/>
        </authorList>
    </citation>
    <scope>NUCLEOTIDE SEQUENCE [LARGE SCALE GENOMIC DNA]</scope>
</reference>
<organism evidence="2 3">
    <name type="scientific">Mycobacterium phage BatteryCK</name>
    <dbReference type="NCBI Taxonomy" id="2094129"/>
    <lineage>
        <taxon>Viruses</taxon>
        <taxon>Duplodnaviria</taxon>
        <taxon>Heunggongvirae</taxon>
        <taxon>Uroviricota</taxon>
        <taxon>Caudoviricetes</taxon>
        <taxon>Bclasvirinae</taxon>
        <taxon>Pegunavirus</taxon>
        <taxon>Pegunavirus oline</taxon>
    </lineage>
</organism>
<evidence type="ECO:0000313" key="2">
    <source>
        <dbReference type="EMBL" id="AVO24683.1"/>
    </source>
</evidence>